<gene>
    <name evidence="1" type="ORF">E2C01_101614</name>
</gene>
<evidence type="ECO:0000313" key="2">
    <source>
        <dbReference type="Proteomes" id="UP000324222"/>
    </source>
</evidence>
<keyword evidence="2" id="KW-1185">Reference proteome</keyword>
<proteinExistence type="predicted"/>
<dbReference type="Proteomes" id="UP000324222">
    <property type="component" value="Unassembled WGS sequence"/>
</dbReference>
<evidence type="ECO:0000313" key="1">
    <source>
        <dbReference type="EMBL" id="MPD05845.1"/>
    </source>
</evidence>
<comment type="caution">
    <text evidence="1">The sequence shown here is derived from an EMBL/GenBank/DDBJ whole genome shotgun (WGS) entry which is preliminary data.</text>
</comment>
<name>A0A5B7KMC7_PORTR</name>
<accession>A0A5B7KMC7</accession>
<dbReference type="AlphaFoldDB" id="A0A5B7KMC7"/>
<organism evidence="1 2">
    <name type="scientific">Portunus trituberculatus</name>
    <name type="common">Swimming crab</name>
    <name type="synonym">Neptunus trituberculatus</name>
    <dbReference type="NCBI Taxonomy" id="210409"/>
    <lineage>
        <taxon>Eukaryota</taxon>
        <taxon>Metazoa</taxon>
        <taxon>Ecdysozoa</taxon>
        <taxon>Arthropoda</taxon>
        <taxon>Crustacea</taxon>
        <taxon>Multicrustacea</taxon>
        <taxon>Malacostraca</taxon>
        <taxon>Eumalacostraca</taxon>
        <taxon>Eucarida</taxon>
        <taxon>Decapoda</taxon>
        <taxon>Pleocyemata</taxon>
        <taxon>Brachyura</taxon>
        <taxon>Eubrachyura</taxon>
        <taxon>Portunoidea</taxon>
        <taxon>Portunidae</taxon>
        <taxon>Portuninae</taxon>
        <taxon>Portunus</taxon>
    </lineage>
</organism>
<reference evidence="1 2" key="1">
    <citation type="submission" date="2019-05" db="EMBL/GenBank/DDBJ databases">
        <title>Another draft genome of Portunus trituberculatus and its Hox gene families provides insights of decapod evolution.</title>
        <authorList>
            <person name="Jeong J.-H."/>
            <person name="Song I."/>
            <person name="Kim S."/>
            <person name="Choi T."/>
            <person name="Kim D."/>
            <person name="Ryu S."/>
            <person name="Kim W."/>
        </authorList>
    </citation>
    <scope>NUCLEOTIDE SEQUENCE [LARGE SCALE GENOMIC DNA]</scope>
    <source>
        <tissue evidence="1">Muscle</tissue>
    </source>
</reference>
<dbReference type="EMBL" id="VSRR010148031">
    <property type="protein sequence ID" value="MPD05845.1"/>
    <property type="molecule type" value="Genomic_DNA"/>
</dbReference>
<sequence length="46" mass="5056">MQFTDAGVASAGLWQQVSHDWWCSMVSAPVMAHTSAPDQTVTRHEP</sequence>
<protein>
    <submittedName>
        <fullName evidence="1">Uncharacterized protein</fullName>
    </submittedName>
</protein>